<name>A0A922MCJ4_SPOEX</name>
<dbReference type="AlphaFoldDB" id="A0A922MCJ4"/>
<protein>
    <submittedName>
        <fullName evidence="1">Uncharacterized protein</fullName>
    </submittedName>
</protein>
<evidence type="ECO:0000313" key="2">
    <source>
        <dbReference type="Proteomes" id="UP000814243"/>
    </source>
</evidence>
<gene>
    <name evidence="1" type="ORF">HF086_001356</name>
</gene>
<comment type="caution">
    <text evidence="1">The sequence shown here is derived from an EMBL/GenBank/DDBJ whole genome shotgun (WGS) entry which is preliminary data.</text>
</comment>
<organism evidence="1 2">
    <name type="scientific">Spodoptera exigua</name>
    <name type="common">Beet armyworm</name>
    <name type="synonym">Noctua fulgens</name>
    <dbReference type="NCBI Taxonomy" id="7107"/>
    <lineage>
        <taxon>Eukaryota</taxon>
        <taxon>Metazoa</taxon>
        <taxon>Ecdysozoa</taxon>
        <taxon>Arthropoda</taxon>
        <taxon>Hexapoda</taxon>
        <taxon>Insecta</taxon>
        <taxon>Pterygota</taxon>
        <taxon>Neoptera</taxon>
        <taxon>Endopterygota</taxon>
        <taxon>Lepidoptera</taxon>
        <taxon>Glossata</taxon>
        <taxon>Ditrysia</taxon>
        <taxon>Noctuoidea</taxon>
        <taxon>Noctuidae</taxon>
        <taxon>Amphipyrinae</taxon>
        <taxon>Spodoptera</taxon>
    </lineage>
</organism>
<dbReference type="EMBL" id="JACEFF010000624">
    <property type="protein sequence ID" value="KAH9634154.1"/>
    <property type="molecule type" value="Genomic_DNA"/>
</dbReference>
<sequence length="125" mass="13955">MVPREQMEQVSTNGAFSLLERFYQRLYCPKDKRSPGTVAGNKTISGVLLDTDNESVSGKNLKHSKNRIERAVGYLRNEKWSVNHTVHHLQTYPVVPHDLGVQPLESATLSVTQSATLQARSCGTF</sequence>
<proteinExistence type="predicted"/>
<evidence type="ECO:0000313" key="1">
    <source>
        <dbReference type="EMBL" id="KAH9634154.1"/>
    </source>
</evidence>
<dbReference type="Proteomes" id="UP000814243">
    <property type="component" value="Unassembled WGS sequence"/>
</dbReference>
<reference evidence="1" key="1">
    <citation type="journal article" date="2021" name="G3 (Bethesda)">
        <title>Genome and transcriptome analysis of the beet armyworm Spodoptera exigua reveals targets for pest control. .</title>
        <authorList>
            <person name="Simon S."/>
            <person name="Breeschoten T."/>
            <person name="Jansen H.J."/>
            <person name="Dirks R.P."/>
            <person name="Schranz M.E."/>
            <person name="Ros V.I.D."/>
        </authorList>
    </citation>
    <scope>NUCLEOTIDE SEQUENCE</scope>
    <source>
        <strain evidence="1">TB_SE_WUR_2020</strain>
    </source>
</reference>
<accession>A0A922MCJ4</accession>